<accession>A0AA38UQY1</accession>
<dbReference type="EMBL" id="MU802055">
    <property type="protein sequence ID" value="KAJ3982599.1"/>
    <property type="molecule type" value="Genomic_DNA"/>
</dbReference>
<name>A0AA38UQY1_9AGAR</name>
<feature type="region of interest" description="Disordered" evidence="2">
    <location>
        <begin position="278"/>
        <end position="304"/>
    </location>
</feature>
<organism evidence="4 5">
    <name type="scientific">Lentinula detonsa</name>
    <dbReference type="NCBI Taxonomy" id="2804962"/>
    <lineage>
        <taxon>Eukaryota</taxon>
        <taxon>Fungi</taxon>
        <taxon>Dikarya</taxon>
        <taxon>Basidiomycota</taxon>
        <taxon>Agaricomycotina</taxon>
        <taxon>Agaricomycetes</taxon>
        <taxon>Agaricomycetidae</taxon>
        <taxon>Agaricales</taxon>
        <taxon>Marasmiineae</taxon>
        <taxon>Omphalotaceae</taxon>
        <taxon>Lentinula</taxon>
    </lineage>
</organism>
<dbReference type="InterPro" id="IPR035979">
    <property type="entry name" value="RBD_domain_sf"/>
</dbReference>
<dbReference type="GO" id="GO:0003723">
    <property type="term" value="F:RNA binding"/>
    <property type="evidence" value="ECO:0007669"/>
    <property type="project" value="UniProtKB-UniRule"/>
</dbReference>
<dbReference type="AlphaFoldDB" id="A0AA38UQY1"/>
<dbReference type="CDD" id="cd00590">
    <property type="entry name" value="RRM_SF"/>
    <property type="match status" value="1"/>
</dbReference>
<reference evidence="4" key="1">
    <citation type="submission" date="2022-08" db="EMBL/GenBank/DDBJ databases">
        <authorList>
            <consortium name="DOE Joint Genome Institute"/>
            <person name="Min B."/>
            <person name="Riley R."/>
            <person name="Sierra-Patev S."/>
            <person name="Naranjo-Ortiz M."/>
            <person name="Looney B."/>
            <person name="Konkel Z."/>
            <person name="Slot J.C."/>
            <person name="Sakamoto Y."/>
            <person name="Steenwyk J.L."/>
            <person name="Rokas A."/>
            <person name="Carro J."/>
            <person name="Camarero S."/>
            <person name="Ferreira P."/>
            <person name="Molpeceres G."/>
            <person name="Ruiz-Duenas F.J."/>
            <person name="Serrano A."/>
            <person name="Henrissat B."/>
            <person name="Drula E."/>
            <person name="Hughes K.W."/>
            <person name="Mata J.L."/>
            <person name="Ishikawa N.K."/>
            <person name="Vargas-Isla R."/>
            <person name="Ushijima S."/>
            <person name="Smith C.A."/>
            <person name="Ahrendt S."/>
            <person name="Andreopoulos W."/>
            <person name="He G."/>
            <person name="Labutti K."/>
            <person name="Lipzen A."/>
            <person name="Ng V."/>
            <person name="Sandor L."/>
            <person name="Barry K."/>
            <person name="Martinez A.T."/>
            <person name="Xiao Y."/>
            <person name="Gibbons J.G."/>
            <person name="Terashima K."/>
            <person name="Hibbett D.S."/>
            <person name="Grigoriev I.V."/>
        </authorList>
    </citation>
    <scope>NUCLEOTIDE SEQUENCE</scope>
    <source>
        <strain evidence="4">TFB7829</strain>
    </source>
</reference>
<proteinExistence type="predicted"/>
<dbReference type="Proteomes" id="UP001163850">
    <property type="component" value="Unassembled WGS sequence"/>
</dbReference>
<sequence>MSLTDSQLETIFLGGLPDCGREDIVKLCANTGRIASTRVRKGFAFVDYYKLADAAFGIKFLNGMRFKGKKITAEFARRRRTSGSKIEILQTSVDTSKPKSGSGAACSERGIAGYQSIECTESSPSCFCCVSANRFIRPCPRCAISADSLRARDLSPHTGPDDLEDNHFDAYSSHPRSLRGLHKLADNDNSVSCLDGRDELRRNSGERDPRPLYTRISPPTEDSTVSDVLERKPSQRLSDRIARAHIVRYRTQTDSERQSNAAAPNALDVWLCPRRHQEQRRRRVSRSRSPGLQVPRRNVPRISHNHNYYSEGYFQASVPASGSRHF</sequence>
<dbReference type="SMART" id="SM00360">
    <property type="entry name" value="RRM"/>
    <property type="match status" value="1"/>
</dbReference>
<dbReference type="SUPFAM" id="SSF54928">
    <property type="entry name" value="RNA-binding domain, RBD"/>
    <property type="match status" value="1"/>
</dbReference>
<dbReference type="Pfam" id="PF00076">
    <property type="entry name" value="RRM_1"/>
    <property type="match status" value="1"/>
</dbReference>
<gene>
    <name evidence="4" type="ORF">F5890DRAFT_1528819</name>
</gene>
<evidence type="ECO:0000259" key="3">
    <source>
        <dbReference type="PROSITE" id="PS50102"/>
    </source>
</evidence>
<evidence type="ECO:0000256" key="1">
    <source>
        <dbReference type="PROSITE-ProRule" id="PRU00176"/>
    </source>
</evidence>
<evidence type="ECO:0000313" key="5">
    <source>
        <dbReference type="Proteomes" id="UP001163850"/>
    </source>
</evidence>
<dbReference type="Gene3D" id="3.30.70.330">
    <property type="match status" value="1"/>
</dbReference>
<feature type="region of interest" description="Disordered" evidence="2">
    <location>
        <begin position="192"/>
        <end position="237"/>
    </location>
</feature>
<dbReference type="PROSITE" id="PS50102">
    <property type="entry name" value="RRM"/>
    <property type="match status" value="1"/>
</dbReference>
<evidence type="ECO:0000256" key="2">
    <source>
        <dbReference type="SAM" id="MobiDB-lite"/>
    </source>
</evidence>
<comment type="caution">
    <text evidence="4">The sequence shown here is derived from an EMBL/GenBank/DDBJ whole genome shotgun (WGS) entry which is preliminary data.</text>
</comment>
<protein>
    <recommendedName>
        <fullName evidence="3">RRM domain-containing protein</fullName>
    </recommendedName>
</protein>
<evidence type="ECO:0000313" key="4">
    <source>
        <dbReference type="EMBL" id="KAJ3982599.1"/>
    </source>
</evidence>
<feature type="compositionally biased region" description="Basic and acidic residues" evidence="2">
    <location>
        <begin position="228"/>
        <end position="237"/>
    </location>
</feature>
<feature type="compositionally biased region" description="Basic and acidic residues" evidence="2">
    <location>
        <begin position="195"/>
        <end position="210"/>
    </location>
</feature>
<dbReference type="InterPro" id="IPR012677">
    <property type="entry name" value="Nucleotide-bd_a/b_plait_sf"/>
</dbReference>
<feature type="domain" description="RRM" evidence="3">
    <location>
        <begin position="9"/>
        <end position="78"/>
    </location>
</feature>
<dbReference type="InterPro" id="IPR000504">
    <property type="entry name" value="RRM_dom"/>
</dbReference>
<keyword evidence="1" id="KW-0694">RNA-binding</keyword>